<dbReference type="Gene3D" id="3.40.50.12780">
    <property type="entry name" value="N-terminal domain of ligase-like"/>
    <property type="match status" value="1"/>
</dbReference>
<protein>
    <submittedName>
        <fullName evidence="5">Long-chain fatty acid--CoA ligase</fullName>
    </submittedName>
</protein>
<keyword evidence="2 5" id="KW-0436">Ligase</keyword>
<gene>
    <name evidence="5" type="ORF">DCC39_02640</name>
</gene>
<proteinExistence type="inferred from homology"/>
<dbReference type="PROSITE" id="PS00455">
    <property type="entry name" value="AMP_BINDING"/>
    <property type="match status" value="1"/>
</dbReference>
<accession>A0A2U1K699</accession>
<name>A0A2U1K699_9BACI</name>
<dbReference type="GO" id="GO:0016878">
    <property type="term" value="F:acid-thiol ligase activity"/>
    <property type="evidence" value="ECO:0007669"/>
    <property type="project" value="UniProtKB-ARBA"/>
</dbReference>
<organism evidence="5 6">
    <name type="scientific">Pueribacillus theae</name>
    <dbReference type="NCBI Taxonomy" id="2171751"/>
    <lineage>
        <taxon>Bacteria</taxon>
        <taxon>Bacillati</taxon>
        <taxon>Bacillota</taxon>
        <taxon>Bacilli</taxon>
        <taxon>Bacillales</taxon>
        <taxon>Bacillaceae</taxon>
        <taxon>Pueribacillus</taxon>
    </lineage>
</organism>
<evidence type="ECO:0000313" key="5">
    <source>
        <dbReference type="EMBL" id="PWA13047.1"/>
    </source>
</evidence>
<dbReference type="InterPro" id="IPR020845">
    <property type="entry name" value="AMP-binding_CS"/>
</dbReference>
<dbReference type="Pfam" id="PF00501">
    <property type="entry name" value="AMP-binding"/>
    <property type="match status" value="1"/>
</dbReference>
<evidence type="ECO:0000256" key="2">
    <source>
        <dbReference type="ARBA" id="ARBA00022598"/>
    </source>
</evidence>
<feature type="domain" description="AMP-dependent synthetase/ligase" evidence="3">
    <location>
        <begin position="9"/>
        <end position="367"/>
    </location>
</feature>
<dbReference type="SUPFAM" id="SSF56801">
    <property type="entry name" value="Acetyl-CoA synthetase-like"/>
    <property type="match status" value="1"/>
</dbReference>
<dbReference type="Proteomes" id="UP000245998">
    <property type="component" value="Unassembled WGS sequence"/>
</dbReference>
<dbReference type="RefSeq" id="WP_116553333.1">
    <property type="nucleotide sequence ID" value="NZ_QCZG01000003.1"/>
</dbReference>
<dbReference type="InterPro" id="IPR000873">
    <property type="entry name" value="AMP-dep_synth/lig_dom"/>
</dbReference>
<dbReference type="EMBL" id="QCZG01000003">
    <property type="protein sequence ID" value="PWA13047.1"/>
    <property type="molecule type" value="Genomic_DNA"/>
</dbReference>
<dbReference type="FunFam" id="3.30.300.30:FF:000008">
    <property type="entry name" value="2,3-dihydroxybenzoate-AMP ligase"/>
    <property type="match status" value="1"/>
</dbReference>
<dbReference type="InterPro" id="IPR045851">
    <property type="entry name" value="AMP-bd_C_sf"/>
</dbReference>
<evidence type="ECO:0000313" key="6">
    <source>
        <dbReference type="Proteomes" id="UP000245998"/>
    </source>
</evidence>
<keyword evidence="6" id="KW-1185">Reference proteome</keyword>
<evidence type="ECO:0000256" key="1">
    <source>
        <dbReference type="ARBA" id="ARBA00006432"/>
    </source>
</evidence>
<dbReference type="CDD" id="cd05936">
    <property type="entry name" value="FC-FACS_FadD_like"/>
    <property type="match status" value="1"/>
</dbReference>
<dbReference type="OrthoDB" id="9762242at2"/>
<dbReference type="PANTHER" id="PTHR43767:SF1">
    <property type="entry name" value="NONRIBOSOMAL PEPTIDE SYNTHASE PES1 (EUROFUNG)-RELATED"/>
    <property type="match status" value="1"/>
</dbReference>
<evidence type="ECO:0000259" key="3">
    <source>
        <dbReference type="Pfam" id="PF00501"/>
    </source>
</evidence>
<dbReference type="AlphaFoldDB" id="A0A2U1K699"/>
<evidence type="ECO:0000259" key="4">
    <source>
        <dbReference type="Pfam" id="PF13193"/>
    </source>
</evidence>
<dbReference type="InterPro" id="IPR050237">
    <property type="entry name" value="ATP-dep_AMP-bd_enzyme"/>
</dbReference>
<dbReference type="NCBIfam" id="NF004837">
    <property type="entry name" value="PRK06187.1"/>
    <property type="match status" value="1"/>
</dbReference>
<sequence length="512" mass="56406">MNLVQIWRDNIEEFGTYPVLIFEGKEYTNTYCDELSSQLAHTLIDLGVERGDRVVVTMPNCPEVVIAFAGILKCGAAVVPVMPLLQAKEIHYILKDCKPKVVLTTEPLFAKVTEASRDLSSTLKIFTLDQSNSPHSLYNKLESQSKKAPDIAIGENDEAALLYTAGTTGNPKGVMLTHKNLYSNAKAASKTAKILQVKTGRVGLGILPFSHAFGFTMMNVALMLGDKNVLLPYFDPVKVFEAIEKYKVTHSAMVPAMFHALYHHPDADKYDTKSFFACISGSASLPQQLAKDFQRKFGCIVLEGYGLSEAAPIVTATDPMKKIKPGSVGLPLPGIEVAVVDENGNRLPPNEVGELIVSGPNVAKGYHGKPEESEKVIKDGWLYTGDMAKIDEEGYVFIVDRKKDMIIRGGFNIYPRDLEELLMAHPSVAEAGVVGVPSPSMGEEVIAYVVKRRGVQVTEEELIQFCHENIAKYKSPRMIKIVGYLPKNLIGKIDKNKLREWAKKEFNTAALN</sequence>
<feature type="domain" description="AMP-binding enzyme C-terminal" evidence="4">
    <location>
        <begin position="418"/>
        <end position="492"/>
    </location>
</feature>
<dbReference type="PANTHER" id="PTHR43767">
    <property type="entry name" value="LONG-CHAIN-FATTY-ACID--COA LIGASE"/>
    <property type="match status" value="1"/>
</dbReference>
<comment type="similarity">
    <text evidence="1">Belongs to the ATP-dependent AMP-binding enzyme family.</text>
</comment>
<dbReference type="InterPro" id="IPR025110">
    <property type="entry name" value="AMP-bd_C"/>
</dbReference>
<dbReference type="Gene3D" id="3.30.300.30">
    <property type="match status" value="1"/>
</dbReference>
<dbReference type="Pfam" id="PF13193">
    <property type="entry name" value="AMP-binding_C"/>
    <property type="match status" value="1"/>
</dbReference>
<comment type="caution">
    <text evidence="5">The sequence shown here is derived from an EMBL/GenBank/DDBJ whole genome shotgun (WGS) entry which is preliminary data.</text>
</comment>
<dbReference type="InterPro" id="IPR042099">
    <property type="entry name" value="ANL_N_sf"/>
</dbReference>
<reference evidence="5 6" key="1">
    <citation type="submission" date="2018-04" db="EMBL/GenBank/DDBJ databases">
        <title>Camelliibacillus theae gen. nov., sp. nov., isolated from Pu'er tea.</title>
        <authorList>
            <person name="Niu L."/>
        </authorList>
    </citation>
    <scope>NUCLEOTIDE SEQUENCE [LARGE SCALE GENOMIC DNA]</scope>
    <source>
        <strain evidence="5 6">T8</strain>
    </source>
</reference>